<name>A0ABT6CLM0_9SPHN</name>
<evidence type="ECO:0000256" key="3">
    <source>
        <dbReference type="ARBA" id="ARBA00022989"/>
    </source>
</evidence>
<dbReference type="InterPro" id="IPR002781">
    <property type="entry name" value="TM_pro_TauE-like"/>
</dbReference>
<dbReference type="InterPro" id="IPR051598">
    <property type="entry name" value="TSUP/Inactive_protease-like"/>
</dbReference>
<feature type="transmembrane region" description="Helical" evidence="5">
    <location>
        <begin position="168"/>
        <end position="186"/>
    </location>
</feature>
<proteinExistence type="inferred from homology"/>
<dbReference type="PANTHER" id="PTHR43701:SF5">
    <property type="entry name" value="MEMBRANE TRANSPORTER PROTEIN-RELATED"/>
    <property type="match status" value="1"/>
</dbReference>
<keyword evidence="2 5" id="KW-0812">Transmembrane</keyword>
<keyword evidence="7" id="KW-1185">Reference proteome</keyword>
<feature type="transmembrane region" description="Helical" evidence="5">
    <location>
        <begin position="198"/>
        <end position="219"/>
    </location>
</feature>
<dbReference type="Pfam" id="PF01925">
    <property type="entry name" value="TauE"/>
    <property type="match status" value="1"/>
</dbReference>
<feature type="transmembrane region" description="Helical" evidence="5">
    <location>
        <begin position="135"/>
        <end position="162"/>
    </location>
</feature>
<protein>
    <recommendedName>
        <fullName evidence="5">Probable membrane transporter protein</fullName>
    </recommendedName>
</protein>
<comment type="caution">
    <text evidence="6">The sequence shown here is derived from an EMBL/GenBank/DDBJ whole genome shotgun (WGS) entry which is preliminary data.</text>
</comment>
<keyword evidence="4 5" id="KW-0472">Membrane</keyword>
<gene>
    <name evidence="6" type="ORF">POM99_15915</name>
</gene>
<evidence type="ECO:0000256" key="4">
    <source>
        <dbReference type="ARBA" id="ARBA00023136"/>
    </source>
</evidence>
<dbReference type="Proteomes" id="UP001222770">
    <property type="component" value="Unassembled WGS sequence"/>
</dbReference>
<keyword evidence="3 5" id="KW-1133">Transmembrane helix</keyword>
<evidence type="ECO:0000256" key="1">
    <source>
        <dbReference type="ARBA" id="ARBA00004141"/>
    </source>
</evidence>
<evidence type="ECO:0000313" key="7">
    <source>
        <dbReference type="Proteomes" id="UP001222770"/>
    </source>
</evidence>
<feature type="transmembrane region" description="Helical" evidence="5">
    <location>
        <begin position="96"/>
        <end position="114"/>
    </location>
</feature>
<comment type="similarity">
    <text evidence="5">Belongs to the 4-toluene sulfonate uptake permease (TSUP) (TC 2.A.102) family.</text>
</comment>
<feature type="transmembrane region" description="Helical" evidence="5">
    <location>
        <begin position="72"/>
        <end position="90"/>
    </location>
</feature>
<comment type="subcellular location">
    <subcellularLocation>
        <location evidence="5">Cell membrane</location>
        <topology evidence="5">Multi-pass membrane protein</topology>
    </subcellularLocation>
    <subcellularLocation>
        <location evidence="1">Membrane</location>
        <topology evidence="1">Multi-pass membrane protein</topology>
    </subcellularLocation>
</comment>
<accession>A0ABT6CLM0</accession>
<evidence type="ECO:0000256" key="2">
    <source>
        <dbReference type="ARBA" id="ARBA00022692"/>
    </source>
</evidence>
<dbReference type="EMBL" id="JAROCY010000016">
    <property type="protein sequence ID" value="MDF8334696.1"/>
    <property type="molecule type" value="Genomic_DNA"/>
</dbReference>
<reference evidence="6 7" key="1">
    <citation type="submission" date="2023-03" db="EMBL/GenBank/DDBJ databases">
        <title>Novosphingobium cyanobacteriorum sp. nov., isolated from a eutrophic reservoir during the Microcystis bloom period.</title>
        <authorList>
            <person name="Kang M."/>
            <person name="Le V."/>
            <person name="Ko S.-R."/>
            <person name="Lee S.-A."/>
            <person name="Ahn C.-Y."/>
        </authorList>
    </citation>
    <scope>NUCLEOTIDE SEQUENCE [LARGE SCALE GENOMIC DNA]</scope>
    <source>
        <strain evidence="6 7">HBC54</strain>
    </source>
</reference>
<feature type="transmembrane region" description="Helical" evidence="5">
    <location>
        <begin position="43"/>
        <end position="60"/>
    </location>
</feature>
<keyword evidence="5" id="KW-1003">Cell membrane</keyword>
<organism evidence="6 7">
    <name type="scientific">Novosphingobium cyanobacteriorum</name>
    <dbReference type="NCBI Taxonomy" id="3024215"/>
    <lineage>
        <taxon>Bacteria</taxon>
        <taxon>Pseudomonadati</taxon>
        <taxon>Pseudomonadota</taxon>
        <taxon>Alphaproteobacteria</taxon>
        <taxon>Sphingomonadales</taxon>
        <taxon>Sphingomonadaceae</taxon>
        <taxon>Novosphingobium</taxon>
    </lineage>
</organism>
<dbReference type="RefSeq" id="WP_277279472.1">
    <property type="nucleotide sequence ID" value="NZ_JAROCY010000016.1"/>
</dbReference>
<evidence type="ECO:0000256" key="5">
    <source>
        <dbReference type="RuleBase" id="RU363041"/>
    </source>
</evidence>
<dbReference type="PANTHER" id="PTHR43701">
    <property type="entry name" value="MEMBRANE TRANSPORTER PROTEIN MJ0441-RELATED"/>
    <property type="match status" value="1"/>
</dbReference>
<sequence length="243" mass="24959">MIDPNLFVILLFAAATPYATVGHGGASAYLALMALTDFAPEQMRPLALVLNLFVSAIAFIQFRRTGAFDLRLFLLFAVAAIPLAFLGGSIDLGGAWHRILLGAVLIASAAALVFRPQLAGTETHPPQPLVALPTGAALGLIAGLTGTGGGIFLSPLLILMRWAEARTVAGISAAFIFCNSAAGLLGQGARLDALPGQTPWYVGAVVVGGLIGSGISATWLPRKALIRLLALVLVIAGAKLLGT</sequence>
<evidence type="ECO:0000313" key="6">
    <source>
        <dbReference type="EMBL" id="MDF8334696.1"/>
    </source>
</evidence>